<dbReference type="AlphaFoldDB" id="A0A975XE37"/>
<dbReference type="Proteomes" id="UP000257016">
    <property type="component" value="Unassembled WGS sequence"/>
</dbReference>
<protein>
    <submittedName>
        <fullName evidence="1">Uncharacterized protein</fullName>
    </submittedName>
</protein>
<name>A0A975XE37_9BURK</name>
<reference evidence="1 2" key="1">
    <citation type="submission" date="2018-01" db="EMBL/GenBank/DDBJ databases">
        <authorList>
            <person name="Clerissi C."/>
        </authorList>
    </citation>
    <scope>NUCLEOTIDE SEQUENCE [LARGE SCALE GENOMIC DNA]</scope>
    <source>
        <strain evidence="1">Cupriavidus taiwanensis LMG 19430</strain>
    </source>
</reference>
<evidence type="ECO:0000313" key="1">
    <source>
        <dbReference type="EMBL" id="SOY65423.1"/>
    </source>
</evidence>
<comment type="caution">
    <text evidence="1">The sequence shown here is derived from an EMBL/GenBank/DDBJ whole genome shotgun (WGS) entry which is preliminary data.</text>
</comment>
<evidence type="ECO:0000313" key="2">
    <source>
        <dbReference type="Proteomes" id="UP000257016"/>
    </source>
</evidence>
<organism evidence="1 2">
    <name type="scientific">Cupriavidus taiwanensis</name>
    <dbReference type="NCBI Taxonomy" id="164546"/>
    <lineage>
        <taxon>Bacteria</taxon>
        <taxon>Pseudomonadati</taxon>
        <taxon>Pseudomonadota</taxon>
        <taxon>Betaproteobacteria</taxon>
        <taxon>Burkholderiales</taxon>
        <taxon>Burkholderiaceae</taxon>
        <taxon>Cupriavidus</taxon>
    </lineage>
</organism>
<accession>A0A975XE37</accession>
<dbReference type="EMBL" id="OFSN01000015">
    <property type="protein sequence ID" value="SOY65423.1"/>
    <property type="molecule type" value="Genomic_DNA"/>
</dbReference>
<gene>
    <name evidence="1" type="ORF">CBM2586_B10018</name>
</gene>
<proteinExistence type="predicted"/>
<sequence>MRPHCLTAGMGEGFSFWRAAPLTFAIELRYDGARRNRQRHLQCVCMRTSCVSPGPCSCSFSCRRGPR</sequence>